<feature type="compositionally biased region" description="Basic and acidic residues" evidence="2">
    <location>
        <begin position="678"/>
        <end position="692"/>
    </location>
</feature>
<feature type="compositionally biased region" description="Low complexity" evidence="2">
    <location>
        <begin position="768"/>
        <end position="777"/>
    </location>
</feature>
<organism evidence="3 4">
    <name type="scientific">Pseudo-nitzschia multistriata</name>
    <dbReference type="NCBI Taxonomy" id="183589"/>
    <lineage>
        <taxon>Eukaryota</taxon>
        <taxon>Sar</taxon>
        <taxon>Stramenopiles</taxon>
        <taxon>Ochrophyta</taxon>
        <taxon>Bacillariophyta</taxon>
        <taxon>Bacillariophyceae</taxon>
        <taxon>Bacillariophycidae</taxon>
        <taxon>Bacillariales</taxon>
        <taxon>Bacillariaceae</taxon>
        <taxon>Pseudo-nitzschia</taxon>
    </lineage>
</organism>
<feature type="compositionally biased region" description="Basic and acidic residues" evidence="2">
    <location>
        <begin position="1265"/>
        <end position="1277"/>
    </location>
</feature>
<sequence length="1392" mass="159229">MKLVSAQTMKQKRLEHQRQLNSFLEKKNYSNGALRAKLLQCREFLSVATRDLSNRKLVTDRLQDGIADFEAKLKRGISSARMVRICNAKIDSLLITVDHKIANITRLKVEAIKINKESRKKYERLEERDKIIRLAIQDALEKSRLLVRRKRDFRSVIEKLDHDKMIAQNTEQQIELRTRSAHDQIKAEEDRHSSAKAILYRDIEKVTRQRTTVAFEIQEGCIALQNLNAMEQTQKEKISRCSKTQGHDFNFQEKEISPFSGQTQFRTDLTRLESEATKGEDNLDSLNKQVEDIDQAIEESRKRTARNQTEASALITSAEMTTKEEEKRRQMLLEIQTSLEAARAEVSKLDDSFREMKENRIAESRAHLKDMSCNDIGIQKQIQVVENLKLKMKLQETSLKTEIRLFEDTEKPRIAAKLKQAEENSRKEEKKYQDVLKESNDSSIDSKLRIQLKEKFSDEMMEWNVHNQNAIQRFSEFAEKFPDLHKIDCSFDDKENRSKQINIALEELKSNCDARTGAFKAAKEKRNQQKRELQLQAEALESKIKRKEELKANLKRRQLQEASKWRVTNTNDDEEKCHRLKSIDDRNLSHENSAAVKYRSRRKKGSDFFNPIEDNQDTLYTDSTPSQPRQLISSFLSQSSGQRVRWKDDDGKKTCVQKELVRDHSKDPMSLDEATITHGREAKPNQTKEKHGSSRKMTNTSTAEKKKPQLSMSENSFKLEKDSLDDCKRPLKGRRRRRLRNSDRTSLQDSYHNKELNRHTSIHILKKTSTSSSSPTTLRRNKRVGDVQYEGKDIHMKKRKKSDHGGRPSLFVRDTSSSDHLASTEANREGEKSTFDEREGGNAPKHRKRSPRYVRKGSLTEASQTSKDENATVKILKSGGSSSRSSRDEKKQKKINDRSSGKENSSVNRYKSESIEAISSKDNKEREKGIAITNADGRSHKSWRDESKGGISTASSRKRIYKKNDKTDGIEMDRDTSSAQAVRKELGKSENENSKIHRRETLLVRAISKESRDKSNEKMALSGRDTREKSNRKAFKMTTQVSGNENPKKPTEKFASSTRGTGTKSKEKTLIKSTSTTRTTTQQRREKTSEKLTLSTRNIDCNSGEKIRKKITSSCTSSGRESHGEATKKASKNRSSSAQGTSGESQEKSSGRSTLFCGSSSRESHEKATKKASKDRSLSAEGTIRQSLEKSRGRSTLFCGSSSRESHEKVNKKFSKDRSSSARGISRELRTRSRTSIESTVSVRGKISRSHYVETADRTKKRLSVRSDVKESHEGVCEKTTTSARNRSDQNCRKEQRKNFRCKLSLSVPSNDFRNDEFIRGDIAKKQKSLKSRVSSSVKGNAAIKKRKAEAEYSSLSTSNTSRNTRRRKKGTSASRSRASITEDTSCELDFQ</sequence>
<feature type="compositionally biased region" description="Polar residues" evidence="2">
    <location>
        <begin position="617"/>
        <end position="628"/>
    </location>
</feature>
<evidence type="ECO:0000256" key="2">
    <source>
        <dbReference type="SAM" id="MobiDB-lite"/>
    </source>
</evidence>
<feature type="coiled-coil region" evidence="1">
    <location>
        <begin position="491"/>
        <end position="560"/>
    </location>
</feature>
<feature type="compositionally biased region" description="Basic residues" evidence="2">
    <location>
        <begin position="730"/>
        <end position="739"/>
    </location>
</feature>
<evidence type="ECO:0000256" key="1">
    <source>
        <dbReference type="SAM" id="Coils"/>
    </source>
</evidence>
<feature type="compositionally biased region" description="Basic and acidic residues" evidence="2">
    <location>
        <begin position="659"/>
        <end position="669"/>
    </location>
</feature>
<dbReference type="Proteomes" id="UP000291116">
    <property type="component" value="Unassembled WGS sequence"/>
</dbReference>
<dbReference type="OrthoDB" id="49686at2759"/>
<feature type="compositionally biased region" description="Polar residues" evidence="2">
    <location>
        <begin position="1151"/>
        <end position="1161"/>
    </location>
</feature>
<feature type="compositionally biased region" description="Basic and acidic residues" evidence="2">
    <location>
        <begin position="885"/>
        <end position="901"/>
    </location>
</feature>
<feature type="compositionally biased region" description="Basic and acidic residues" evidence="2">
    <location>
        <begin position="910"/>
        <end position="929"/>
    </location>
</feature>
<feature type="region of interest" description="Disordered" evidence="2">
    <location>
        <begin position="300"/>
        <end position="323"/>
    </location>
</feature>
<feature type="region of interest" description="Disordered" evidence="2">
    <location>
        <begin position="596"/>
        <end position="628"/>
    </location>
</feature>
<keyword evidence="1" id="KW-0175">Coiled coil</keyword>
<feature type="compositionally biased region" description="Polar residues" evidence="2">
    <location>
        <begin position="814"/>
        <end position="825"/>
    </location>
</feature>
<name>A0A448Z9L8_9STRA</name>
<feature type="region of interest" description="Disordered" evidence="2">
    <location>
        <begin position="658"/>
        <end position="1242"/>
    </location>
</feature>
<reference evidence="3 4" key="1">
    <citation type="submission" date="2019-01" db="EMBL/GenBank/DDBJ databases">
        <authorList>
            <person name="Ferrante I. M."/>
        </authorList>
    </citation>
    <scope>NUCLEOTIDE SEQUENCE [LARGE SCALE GENOMIC DNA]</scope>
    <source>
        <strain evidence="3 4">B856</strain>
    </source>
</reference>
<feature type="compositionally biased region" description="Polar residues" evidence="2">
    <location>
        <begin position="1091"/>
        <end position="1101"/>
    </location>
</feature>
<gene>
    <name evidence="3" type="ORF">PSNMU_V1.4_AUG-EV-PASAV3_0055440</name>
</gene>
<feature type="compositionally biased region" description="Basic and acidic residues" evidence="2">
    <location>
        <begin position="962"/>
        <end position="1017"/>
    </location>
</feature>
<feature type="compositionally biased region" description="Basic residues" evidence="2">
    <location>
        <begin position="844"/>
        <end position="855"/>
    </location>
</feature>
<feature type="compositionally biased region" description="Low complexity" evidence="2">
    <location>
        <begin position="1072"/>
        <end position="1082"/>
    </location>
</feature>
<proteinExistence type="predicted"/>
<feature type="compositionally biased region" description="Polar residues" evidence="2">
    <location>
        <begin position="1374"/>
        <end position="1384"/>
    </location>
</feature>
<feature type="region of interest" description="Disordered" evidence="2">
    <location>
        <begin position="634"/>
        <end position="653"/>
    </location>
</feature>
<dbReference type="EMBL" id="CAACVS010000181">
    <property type="protein sequence ID" value="VEU38704.1"/>
    <property type="molecule type" value="Genomic_DNA"/>
</dbReference>
<evidence type="ECO:0000313" key="3">
    <source>
        <dbReference type="EMBL" id="VEU38704.1"/>
    </source>
</evidence>
<feature type="compositionally biased region" description="Basic and acidic residues" evidence="2">
    <location>
        <begin position="826"/>
        <end position="840"/>
    </location>
</feature>
<keyword evidence="4" id="KW-1185">Reference proteome</keyword>
<evidence type="ECO:0000313" key="4">
    <source>
        <dbReference type="Proteomes" id="UP000291116"/>
    </source>
</evidence>
<feature type="coiled-coil region" evidence="1">
    <location>
        <begin position="411"/>
        <end position="438"/>
    </location>
</feature>
<feature type="region of interest" description="Disordered" evidence="2">
    <location>
        <begin position="1264"/>
        <end position="1292"/>
    </location>
</feature>
<feature type="compositionally biased region" description="Basic and acidic residues" evidence="2">
    <location>
        <begin position="717"/>
        <end position="729"/>
    </location>
</feature>
<feature type="region of interest" description="Disordered" evidence="2">
    <location>
        <begin position="1333"/>
        <end position="1392"/>
    </location>
</feature>
<accession>A0A448Z9L8</accession>
<feature type="compositionally biased region" description="Low complexity" evidence="2">
    <location>
        <begin position="1354"/>
        <end position="1363"/>
    </location>
</feature>
<feature type="compositionally biased region" description="Basic and acidic residues" evidence="2">
    <location>
        <begin position="1162"/>
        <end position="1178"/>
    </location>
</feature>
<feature type="compositionally biased region" description="Polar residues" evidence="2">
    <location>
        <begin position="1133"/>
        <end position="1144"/>
    </location>
</feature>
<feature type="compositionally biased region" description="Polar residues" evidence="2">
    <location>
        <begin position="306"/>
        <end position="320"/>
    </location>
</feature>
<protein>
    <submittedName>
        <fullName evidence="3">Uncharacterized protein</fullName>
    </submittedName>
</protein>
<feature type="compositionally biased region" description="Polar residues" evidence="2">
    <location>
        <begin position="1054"/>
        <end position="1063"/>
    </location>
</feature>
<feature type="compositionally biased region" description="Basic and acidic residues" evidence="2">
    <location>
        <begin position="937"/>
        <end position="948"/>
    </location>
</feature>
<feature type="compositionally biased region" description="Basic and acidic residues" evidence="2">
    <location>
        <begin position="1204"/>
        <end position="1231"/>
    </location>
</feature>
<feature type="compositionally biased region" description="Basic and acidic residues" evidence="2">
    <location>
        <begin position="783"/>
        <end position="794"/>
    </location>
</feature>